<dbReference type="EMBL" id="UNSH01000070">
    <property type="protein sequence ID" value="SZF05020.1"/>
    <property type="molecule type" value="Genomic_DNA"/>
</dbReference>
<organism evidence="1 2">
    <name type="scientific">Blumeria hordei</name>
    <name type="common">Barley powdery mildew</name>
    <name type="synonym">Blumeria graminis f. sp. hordei</name>
    <dbReference type="NCBI Taxonomy" id="2867405"/>
    <lineage>
        <taxon>Eukaryota</taxon>
        <taxon>Fungi</taxon>
        <taxon>Dikarya</taxon>
        <taxon>Ascomycota</taxon>
        <taxon>Pezizomycotina</taxon>
        <taxon>Leotiomycetes</taxon>
        <taxon>Erysiphales</taxon>
        <taxon>Erysiphaceae</taxon>
        <taxon>Blumeria</taxon>
    </lineage>
</organism>
<proteinExistence type="predicted"/>
<sequence length="52" mass="6346">MEEILENEQQEMFNSQEHNADFFGERTKKRVSWIVWGCFAGPEKDFCLFWEK</sequence>
<evidence type="ECO:0000313" key="1">
    <source>
        <dbReference type="EMBL" id="SZF05020.1"/>
    </source>
</evidence>
<dbReference type="VEuPathDB" id="FungiDB:BLGHR1_15820"/>
<name>A0A383V044_BLUHO</name>
<dbReference type="AlphaFoldDB" id="A0A383V044"/>
<reference evidence="1 2" key="1">
    <citation type="submission" date="2017-11" db="EMBL/GenBank/DDBJ databases">
        <authorList>
            <person name="Kracher B."/>
        </authorList>
    </citation>
    <scope>NUCLEOTIDE SEQUENCE [LARGE SCALE GENOMIC DNA]</scope>
    <source>
        <strain evidence="1 2">RACE1</strain>
    </source>
</reference>
<protein>
    <submittedName>
        <fullName evidence="1">Uncharacterized protein</fullName>
    </submittedName>
</protein>
<accession>A0A383V044</accession>
<gene>
    <name evidence="1" type="ORF">BLGHR1_15820</name>
</gene>
<dbReference type="Proteomes" id="UP000275772">
    <property type="component" value="Unassembled WGS sequence"/>
</dbReference>
<evidence type="ECO:0000313" key="2">
    <source>
        <dbReference type="Proteomes" id="UP000275772"/>
    </source>
</evidence>